<dbReference type="EMBL" id="BK032577">
    <property type="protein sequence ID" value="DAF48961.1"/>
    <property type="molecule type" value="Genomic_DNA"/>
</dbReference>
<reference evidence="1" key="1">
    <citation type="journal article" date="2021" name="Proc. Natl. Acad. Sci. U.S.A.">
        <title>A Catalog of Tens of Thousands of Viruses from Human Metagenomes Reveals Hidden Associations with Chronic Diseases.</title>
        <authorList>
            <person name="Tisza M.J."/>
            <person name="Buck C.B."/>
        </authorList>
    </citation>
    <scope>NUCLEOTIDE SEQUENCE</scope>
    <source>
        <strain evidence="1">Ctnpt50</strain>
    </source>
</reference>
<proteinExistence type="predicted"/>
<accession>A0A8S5SDC1</accession>
<evidence type="ECO:0000313" key="1">
    <source>
        <dbReference type="EMBL" id="DAF48961.1"/>
    </source>
</evidence>
<protein>
    <submittedName>
        <fullName evidence="1">Uncharacterized protein</fullName>
    </submittedName>
</protein>
<sequence length="85" mass="10172">MTKTVEKVKEVIENNIEDALCGIFDCRSIIEDPMETIYDEAGVRIEICRKWRYFEVFGLTNEEFVEVESFYKDLISKVQVKRRER</sequence>
<organism evidence="1">
    <name type="scientific">Siphoviridae sp. ctnpt50</name>
    <dbReference type="NCBI Taxonomy" id="2827941"/>
    <lineage>
        <taxon>Viruses</taxon>
        <taxon>Duplodnaviria</taxon>
        <taxon>Heunggongvirae</taxon>
        <taxon>Uroviricota</taxon>
        <taxon>Caudoviricetes</taxon>
    </lineage>
</organism>
<name>A0A8S5SDC1_9CAUD</name>